<keyword evidence="7" id="KW-1185">Reference proteome</keyword>
<dbReference type="AlphaFoldDB" id="A0A3G8ZK42"/>
<sequence length="286" mass="30681">MSLLSVRDLDVHFAGRGFRAPPFQALQKVSISIESGKTLGLVGESGSGKTTLGRAILGLTPATGGAIEFEGRSVLGLSRRKRRALSTDIQVVFQDPYSSLNPAMTVESILAEPLQAAGTGRRDAVIRIRSLLDEVQLPVDAGSRYPSEFSGGQRQRIALARALALSPRLLVCDEPVSALDMSTQAKILELLIEIQATTGVAYLFITHDLSVVRYISHDVAVMYRGEIVESGPADVITTTPTELYTQRLLLASPVADPGRQALRRAAWKALPQRPLGVGVPETAITT</sequence>
<protein>
    <submittedName>
        <fullName evidence="6">ABC transporter ATP-binding protein</fullName>
    </submittedName>
</protein>
<dbReference type="InterPro" id="IPR050319">
    <property type="entry name" value="ABC_transp_ATP-bind"/>
</dbReference>
<proteinExistence type="inferred from homology"/>
<dbReference type="Proteomes" id="UP000268084">
    <property type="component" value="Chromosome"/>
</dbReference>
<evidence type="ECO:0000259" key="5">
    <source>
        <dbReference type="PROSITE" id="PS50893"/>
    </source>
</evidence>
<dbReference type="Gene3D" id="3.40.50.300">
    <property type="entry name" value="P-loop containing nucleotide triphosphate hydrolases"/>
    <property type="match status" value="1"/>
</dbReference>
<evidence type="ECO:0000313" key="7">
    <source>
        <dbReference type="Proteomes" id="UP000268084"/>
    </source>
</evidence>
<dbReference type="PANTHER" id="PTHR43776:SF7">
    <property type="entry name" value="D,D-DIPEPTIDE TRANSPORT ATP-BINDING PROTEIN DDPF-RELATED"/>
    <property type="match status" value="1"/>
</dbReference>
<dbReference type="Pfam" id="PF00005">
    <property type="entry name" value="ABC_tran"/>
    <property type="match status" value="1"/>
</dbReference>
<dbReference type="InterPro" id="IPR017871">
    <property type="entry name" value="ABC_transporter-like_CS"/>
</dbReference>
<evidence type="ECO:0000256" key="1">
    <source>
        <dbReference type="ARBA" id="ARBA00005417"/>
    </source>
</evidence>
<gene>
    <name evidence="6" type="ORF">EH165_02625</name>
</gene>
<dbReference type="SUPFAM" id="SSF52540">
    <property type="entry name" value="P-loop containing nucleoside triphosphate hydrolases"/>
    <property type="match status" value="1"/>
</dbReference>
<dbReference type="RefSeq" id="WP_124797900.1">
    <property type="nucleotide sequence ID" value="NZ_CP034170.1"/>
</dbReference>
<dbReference type="CDD" id="cd03257">
    <property type="entry name" value="ABC_NikE_OppD_transporters"/>
    <property type="match status" value="1"/>
</dbReference>
<dbReference type="SMART" id="SM00382">
    <property type="entry name" value="AAA"/>
    <property type="match status" value="1"/>
</dbReference>
<evidence type="ECO:0000256" key="3">
    <source>
        <dbReference type="ARBA" id="ARBA00022741"/>
    </source>
</evidence>
<keyword evidence="2" id="KW-0813">Transport</keyword>
<dbReference type="KEGG" id="nak:EH165_02625"/>
<reference evidence="6 7" key="2">
    <citation type="submission" date="2018-12" db="EMBL/GenBank/DDBJ databases">
        <title>Nakamurella antarcticus sp. nov., isolated from Antarctica South Shetland Islands soil.</title>
        <authorList>
            <person name="Peng F."/>
        </authorList>
    </citation>
    <scope>NUCLEOTIDE SEQUENCE [LARGE SCALE GENOMIC DNA]</scope>
    <source>
        <strain evidence="6 7">S14-144</strain>
    </source>
</reference>
<keyword evidence="3" id="KW-0547">Nucleotide-binding</keyword>
<dbReference type="InterPro" id="IPR027417">
    <property type="entry name" value="P-loop_NTPase"/>
</dbReference>
<dbReference type="GO" id="GO:0055085">
    <property type="term" value="P:transmembrane transport"/>
    <property type="evidence" value="ECO:0007669"/>
    <property type="project" value="UniProtKB-ARBA"/>
</dbReference>
<comment type="similarity">
    <text evidence="1">Belongs to the ABC transporter superfamily.</text>
</comment>
<evidence type="ECO:0000313" key="6">
    <source>
        <dbReference type="EMBL" id="AZI57215.1"/>
    </source>
</evidence>
<dbReference type="OrthoDB" id="8481147at2"/>
<feature type="domain" description="ABC transporter" evidence="5">
    <location>
        <begin position="6"/>
        <end position="249"/>
    </location>
</feature>
<organism evidence="6 7">
    <name type="scientific">Nakamurella antarctica</name>
    <dbReference type="NCBI Taxonomy" id="1902245"/>
    <lineage>
        <taxon>Bacteria</taxon>
        <taxon>Bacillati</taxon>
        <taxon>Actinomycetota</taxon>
        <taxon>Actinomycetes</taxon>
        <taxon>Nakamurellales</taxon>
        <taxon>Nakamurellaceae</taxon>
        <taxon>Nakamurella</taxon>
    </lineage>
</organism>
<evidence type="ECO:0000256" key="2">
    <source>
        <dbReference type="ARBA" id="ARBA00022448"/>
    </source>
</evidence>
<keyword evidence="4 6" id="KW-0067">ATP-binding</keyword>
<dbReference type="PROSITE" id="PS50893">
    <property type="entry name" value="ABC_TRANSPORTER_2"/>
    <property type="match status" value="1"/>
</dbReference>
<dbReference type="PANTHER" id="PTHR43776">
    <property type="entry name" value="TRANSPORT ATP-BINDING PROTEIN"/>
    <property type="match status" value="1"/>
</dbReference>
<evidence type="ECO:0000256" key="4">
    <source>
        <dbReference type="ARBA" id="ARBA00022840"/>
    </source>
</evidence>
<name>A0A3G8ZK42_9ACTN</name>
<dbReference type="InterPro" id="IPR003593">
    <property type="entry name" value="AAA+_ATPase"/>
</dbReference>
<dbReference type="GO" id="GO:0016887">
    <property type="term" value="F:ATP hydrolysis activity"/>
    <property type="evidence" value="ECO:0007669"/>
    <property type="project" value="InterPro"/>
</dbReference>
<dbReference type="EMBL" id="CP034170">
    <property type="protein sequence ID" value="AZI57215.1"/>
    <property type="molecule type" value="Genomic_DNA"/>
</dbReference>
<reference evidence="6 7" key="1">
    <citation type="submission" date="2018-11" db="EMBL/GenBank/DDBJ databases">
        <authorList>
            <person name="Da X."/>
        </authorList>
    </citation>
    <scope>NUCLEOTIDE SEQUENCE [LARGE SCALE GENOMIC DNA]</scope>
    <source>
        <strain evidence="6 7">S14-144</strain>
    </source>
</reference>
<dbReference type="GO" id="GO:0005524">
    <property type="term" value="F:ATP binding"/>
    <property type="evidence" value="ECO:0007669"/>
    <property type="project" value="UniProtKB-KW"/>
</dbReference>
<dbReference type="PROSITE" id="PS00211">
    <property type="entry name" value="ABC_TRANSPORTER_1"/>
    <property type="match status" value="1"/>
</dbReference>
<accession>A0A3G8ZK42</accession>
<dbReference type="InterPro" id="IPR003439">
    <property type="entry name" value="ABC_transporter-like_ATP-bd"/>
</dbReference>